<comment type="caution">
    <text evidence="2">The sequence shown here is derived from an EMBL/GenBank/DDBJ whole genome shotgun (WGS) entry which is preliminary data.</text>
</comment>
<dbReference type="Proteomes" id="UP000076154">
    <property type="component" value="Unassembled WGS sequence"/>
</dbReference>
<name>A0A369JJT0_HYPMA</name>
<evidence type="ECO:0000313" key="3">
    <source>
        <dbReference type="Proteomes" id="UP000076154"/>
    </source>
</evidence>
<reference evidence="2" key="1">
    <citation type="submission" date="2018-04" db="EMBL/GenBank/DDBJ databases">
        <title>Whole genome sequencing of Hypsizygus marmoreus.</title>
        <authorList>
            <person name="Choi I.-G."/>
            <person name="Min B."/>
            <person name="Kim J.-G."/>
            <person name="Kim S."/>
            <person name="Oh Y.-L."/>
            <person name="Kong W.-S."/>
            <person name="Park H."/>
            <person name="Jeong J."/>
            <person name="Song E.-S."/>
        </authorList>
    </citation>
    <scope>NUCLEOTIDE SEQUENCE [LARGE SCALE GENOMIC DNA]</scope>
    <source>
        <strain evidence="2">51987-8</strain>
    </source>
</reference>
<dbReference type="InParanoid" id="A0A369JJT0"/>
<dbReference type="EMBL" id="LUEZ02000077">
    <property type="protein sequence ID" value="RDB19654.1"/>
    <property type="molecule type" value="Genomic_DNA"/>
</dbReference>
<dbReference type="AlphaFoldDB" id="A0A369JJT0"/>
<feature type="region of interest" description="Disordered" evidence="1">
    <location>
        <begin position="206"/>
        <end position="228"/>
    </location>
</feature>
<proteinExistence type="predicted"/>
<evidence type="ECO:0000256" key="1">
    <source>
        <dbReference type="SAM" id="MobiDB-lite"/>
    </source>
</evidence>
<evidence type="ECO:0000313" key="2">
    <source>
        <dbReference type="EMBL" id="RDB19654.1"/>
    </source>
</evidence>
<organism evidence="2 3">
    <name type="scientific">Hypsizygus marmoreus</name>
    <name type="common">White beech mushroom</name>
    <name type="synonym">Agaricus marmoreus</name>
    <dbReference type="NCBI Taxonomy" id="39966"/>
    <lineage>
        <taxon>Eukaryota</taxon>
        <taxon>Fungi</taxon>
        <taxon>Dikarya</taxon>
        <taxon>Basidiomycota</taxon>
        <taxon>Agaricomycotina</taxon>
        <taxon>Agaricomycetes</taxon>
        <taxon>Agaricomycetidae</taxon>
        <taxon>Agaricales</taxon>
        <taxon>Tricholomatineae</taxon>
        <taxon>Lyophyllaceae</taxon>
        <taxon>Hypsizygus</taxon>
    </lineage>
</organism>
<gene>
    <name evidence="2" type="ORF">Hypma_013243</name>
</gene>
<dbReference type="OrthoDB" id="2976553at2759"/>
<sequence>MATMAGISGAEHFTMHCFRRGGAQYRFQFAPIGQRWTLACIRWWGGWAKGEHRDTLIWYLLDELYTYEEDHSDALCPIDSHAGLSHMGEAAEMQPMTAAEERQFFQAQVEETRKLALQLELLLQPLQSFQPLYNSGNKDFVDVSEQPGQVWSNPSISNWTAHHSESFSHSMFSPNGDNAYQSCISGIADPGLRRVIPIRHPSFGAAPEITNISQPNSRPSKARRSLSTGPTHIIPEISHLYGARGWIQVIKDWEEADPSRSHNVPLKDWDPAWHKSSGQSAMYQQRELIALEFIERYNRDPFSFTSDYPEHQRGLVTLMKAIRCCQQRDGLRLTRNGRLAEH</sequence>
<feature type="compositionally biased region" description="Polar residues" evidence="1">
    <location>
        <begin position="210"/>
        <end position="228"/>
    </location>
</feature>
<protein>
    <submittedName>
        <fullName evidence="2">Uncharacterized protein</fullName>
    </submittedName>
</protein>
<keyword evidence="3" id="KW-1185">Reference proteome</keyword>
<accession>A0A369JJT0</accession>
<dbReference type="STRING" id="39966.A0A369JJT0"/>